<dbReference type="EMBL" id="JARKIE010000249">
    <property type="protein sequence ID" value="KAJ7661669.1"/>
    <property type="molecule type" value="Genomic_DNA"/>
</dbReference>
<dbReference type="GO" id="GO:0003677">
    <property type="term" value="F:DNA binding"/>
    <property type="evidence" value="ECO:0007669"/>
    <property type="project" value="InterPro"/>
</dbReference>
<evidence type="ECO:0000256" key="1">
    <source>
        <dbReference type="ARBA" id="ARBA00022723"/>
    </source>
</evidence>
<dbReference type="PROSITE" id="PS00463">
    <property type="entry name" value="ZN2_CY6_FUNGAL_1"/>
    <property type="match status" value="1"/>
</dbReference>
<dbReference type="SMART" id="SM00906">
    <property type="entry name" value="Fungal_trans"/>
    <property type="match status" value="1"/>
</dbReference>
<dbReference type="GO" id="GO:0006351">
    <property type="term" value="P:DNA-templated transcription"/>
    <property type="evidence" value="ECO:0007669"/>
    <property type="project" value="InterPro"/>
</dbReference>
<dbReference type="InterPro" id="IPR007219">
    <property type="entry name" value="XnlR_reg_dom"/>
</dbReference>
<dbReference type="InterPro" id="IPR050987">
    <property type="entry name" value="AtrR-like"/>
</dbReference>
<dbReference type="AlphaFoldDB" id="A0AAD7CTM6"/>
<dbReference type="SMART" id="SM00066">
    <property type="entry name" value="GAL4"/>
    <property type="match status" value="1"/>
</dbReference>
<dbReference type="CDD" id="cd12148">
    <property type="entry name" value="fungal_TF_MHR"/>
    <property type="match status" value="1"/>
</dbReference>
<dbReference type="SUPFAM" id="SSF57701">
    <property type="entry name" value="Zn2/Cys6 DNA-binding domain"/>
    <property type="match status" value="1"/>
</dbReference>
<keyword evidence="6" id="KW-1185">Reference proteome</keyword>
<feature type="region of interest" description="Disordered" evidence="3">
    <location>
        <begin position="1"/>
        <end position="39"/>
    </location>
</feature>
<dbReference type="InterPro" id="IPR001138">
    <property type="entry name" value="Zn2Cys6_DnaBD"/>
</dbReference>
<reference evidence="5" key="1">
    <citation type="submission" date="2023-03" db="EMBL/GenBank/DDBJ databases">
        <title>Massive genome expansion in bonnet fungi (Mycena s.s.) driven by repeated elements and novel gene families across ecological guilds.</title>
        <authorList>
            <consortium name="Lawrence Berkeley National Laboratory"/>
            <person name="Harder C.B."/>
            <person name="Miyauchi S."/>
            <person name="Viragh M."/>
            <person name="Kuo A."/>
            <person name="Thoen E."/>
            <person name="Andreopoulos B."/>
            <person name="Lu D."/>
            <person name="Skrede I."/>
            <person name="Drula E."/>
            <person name="Henrissat B."/>
            <person name="Morin E."/>
            <person name="Kohler A."/>
            <person name="Barry K."/>
            <person name="LaButti K."/>
            <person name="Morin E."/>
            <person name="Salamov A."/>
            <person name="Lipzen A."/>
            <person name="Mereny Z."/>
            <person name="Hegedus B."/>
            <person name="Baldrian P."/>
            <person name="Stursova M."/>
            <person name="Weitz H."/>
            <person name="Taylor A."/>
            <person name="Grigoriev I.V."/>
            <person name="Nagy L.G."/>
            <person name="Martin F."/>
            <person name="Kauserud H."/>
        </authorList>
    </citation>
    <scope>NUCLEOTIDE SEQUENCE</scope>
    <source>
        <strain evidence="5">CBHHK067</strain>
    </source>
</reference>
<keyword evidence="2" id="KW-0539">Nucleus</keyword>
<evidence type="ECO:0000313" key="6">
    <source>
        <dbReference type="Proteomes" id="UP001221757"/>
    </source>
</evidence>
<dbReference type="InterPro" id="IPR036864">
    <property type="entry name" value="Zn2-C6_fun-type_DNA-bd_sf"/>
</dbReference>
<dbReference type="GO" id="GO:0000981">
    <property type="term" value="F:DNA-binding transcription factor activity, RNA polymerase II-specific"/>
    <property type="evidence" value="ECO:0007669"/>
    <property type="project" value="InterPro"/>
</dbReference>
<evidence type="ECO:0000259" key="4">
    <source>
        <dbReference type="PROSITE" id="PS50048"/>
    </source>
</evidence>
<accession>A0AAD7CTM6</accession>
<evidence type="ECO:0000256" key="2">
    <source>
        <dbReference type="ARBA" id="ARBA00023242"/>
    </source>
</evidence>
<proteinExistence type="predicted"/>
<dbReference type="CDD" id="cd00067">
    <property type="entry name" value="GAL4"/>
    <property type="match status" value="1"/>
</dbReference>
<evidence type="ECO:0000313" key="5">
    <source>
        <dbReference type="EMBL" id="KAJ7661669.1"/>
    </source>
</evidence>
<feature type="domain" description="Zn(2)-C6 fungal-type" evidence="4">
    <location>
        <begin position="43"/>
        <end position="76"/>
    </location>
</feature>
<dbReference type="Pfam" id="PF04082">
    <property type="entry name" value="Fungal_trans"/>
    <property type="match status" value="1"/>
</dbReference>
<name>A0AAD7CTM6_MYCRO</name>
<dbReference type="PANTHER" id="PTHR46910">
    <property type="entry name" value="TRANSCRIPTION FACTOR PDR1"/>
    <property type="match status" value="1"/>
</dbReference>
<sequence>MSDTAARQKGAAHDAGSPAEAAGVLGEHMEPVKPPKKRRLRGACDICRRQKIRCDSAKMPGSRCSNCVAFNSECTHNLSQHKEKGPRRKRTINAQPQPVGVETRDVSTRVLETAKNVVDGLLRQTSTFQAPEDREALLQLLVEVAHYARSLEQELDTHRSQTSPSDQASNNSVSPQADAQDTEVESGIVIDFKKLPEHMRRITMDTANHRFFGKNSSINFLKTAIEGVRQEAIFIPRSTRPEFWARQPWEAHPEAPAPQIFPPEDLLWDLIEIYFAQLNIWSFIVHRPTFEKSISDGLHLRDHRFGATVLAVCALASKNSPDPRVLLDTYGGMSAGWKWFQQIRRPFSGPVVETASLYELQLCCLYLMYQQTGSNVESCWLLSGIGILQAQDIGVHRRPDGKGPLDLQDEMLKRCFYFLAMFDAVISACFGRLRVSKASEFDLGLPVARDDESLGLEDPGRAFKQPLGKPSLMDFNVAYIKLIKIFTFGWRKSGPLPNYTSPLEADVISELDARLNKWAEEIPEHLLWNPYMEDDTFFDQSAALYAAYYHIQILVHRPFIPAQPPTASAFKSLAICTNAARSCSHVVDVKSRRGFSPGSHTLKAAFESAIVIILSISGCARSGLSIDVGRELVDVYKCMMFLRQSEGRWQNAGRYYDMLCELLTTSNLPVPSDEGLSAPWISKSYNRKPVPEIQVADLRAQNPELWPEHFFSLPMAAEDLGCLPIYGSLESTEMDMDIFEKFVPDITAAATVTSVDSLQLSSTMGYPVLDYSSNVPGPSYDPHAMDMDPYLSHWMPYFSNVDGMTQIIQNQNQNATVGNYGRA</sequence>
<dbReference type="Proteomes" id="UP001221757">
    <property type="component" value="Unassembled WGS sequence"/>
</dbReference>
<comment type="caution">
    <text evidence="5">The sequence shown here is derived from an EMBL/GenBank/DDBJ whole genome shotgun (WGS) entry which is preliminary data.</text>
</comment>
<dbReference type="GO" id="GO:0008270">
    <property type="term" value="F:zinc ion binding"/>
    <property type="evidence" value="ECO:0007669"/>
    <property type="project" value="InterPro"/>
</dbReference>
<dbReference type="Gene3D" id="4.10.240.10">
    <property type="entry name" value="Zn(2)-C6 fungal-type DNA-binding domain"/>
    <property type="match status" value="1"/>
</dbReference>
<keyword evidence="1" id="KW-0479">Metal-binding</keyword>
<feature type="region of interest" description="Disordered" evidence="3">
    <location>
        <begin position="153"/>
        <end position="183"/>
    </location>
</feature>
<gene>
    <name evidence="5" type="ORF">B0H17DRAFT_1094166</name>
</gene>
<protein>
    <submittedName>
        <fullName evidence="5">Fungal-specific transcription factor domain-containing protein</fullName>
    </submittedName>
</protein>
<dbReference type="Pfam" id="PF00172">
    <property type="entry name" value="Zn_clus"/>
    <property type="match status" value="1"/>
</dbReference>
<feature type="compositionally biased region" description="Polar residues" evidence="3">
    <location>
        <begin position="160"/>
        <end position="179"/>
    </location>
</feature>
<dbReference type="PANTHER" id="PTHR46910:SF38">
    <property type="entry name" value="ZN(2)-C6 FUNGAL-TYPE DOMAIN-CONTAINING PROTEIN"/>
    <property type="match status" value="1"/>
</dbReference>
<evidence type="ECO:0000256" key="3">
    <source>
        <dbReference type="SAM" id="MobiDB-lite"/>
    </source>
</evidence>
<organism evidence="5 6">
    <name type="scientific">Mycena rosella</name>
    <name type="common">Pink bonnet</name>
    <name type="synonym">Agaricus rosellus</name>
    <dbReference type="NCBI Taxonomy" id="1033263"/>
    <lineage>
        <taxon>Eukaryota</taxon>
        <taxon>Fungi</taxon>
        <taxon>Dikarya</taxon>
        <taxon>Basidiomycota</taxon>
        <taxon>Agaricomycotina</taxon>
        <taxon>Agaricomycetes</taxon>
        <taxon>Agaricomycetidae</taxon>
        <taxon>Agaricales</taxon>
        <taxon>Marasmiineae</taxon>
        <taxon>Mycenaceae</taxon>
        <taxon>Mycena</taxon>
    </lineage>
</organism>
<dbReference type="PROSITE" id="PS50048">
    <property type="entry name" value="ZN2_CY6_FUNGAL_2"/>
    <property type="match status" value="1"/>
</dbReference>